<dbReference type="RefSeq" id="WP_227254721.1">
    <property type="nucleotide sequence ID" value="NZ_CP053452.2"/>
</dbReference>
<dbReference type="InterPro" id="IPR001469">
    <property type="entry name" value="ATP_synth_F1_dsu/esu"/>
</dbReference>
<comment type="subunit">
    <text evidence="9">F-type ATPases have 2 components, CF(1) - the catalytic core - and CF(0) - the membrane proton channel. CF(1) has five subunits: alpha(3), beta(3), gamma(1), delta(1), epsilon(1). CF(0) has three main subunits: a, b and c.</text>
</comment>
<comment type="subcellular location">
    <subcellularLocation>
        <location evidence="9">Cell membrane</location>
        <topology evidence="9">Peripheral membrane protein</topology>
    </subcellularLocation>
    <subcellularLocation>
        <location evidence="2">Endomembrane system</location>
        <topology evidence="2">Peripheral membrane protein</topology>
    </subcellularLocation>
</comment>
<evidence type="ECO:0000256" key="4">
    <source>
        <dbReference type="ARBA" id="ARBA00022448"/>
    </source>
</evidence>
<organism evidence="11 12">
    <name type="scientific">Frigoriglobus tundricola</name>
    <dbReference type="NCBI Taxonomy" id="2774151"/>
    <lineage>
        <taxon>Bacteria</taxon>
        <taxon>Pseudomonadati</taxon>
        <taxon>Planctomycetota</taxon>
        <taxon>Planctomycetia</taxon>
        <taxon>Gemmatales</taxon>
        <taxon>Gemmataceae</taxon>
        <taxon>Frigoriglobus</taxon>
    </lineage>
</organism>
<proteinExistence type="inferred from homology"/>
<dbReference type="GO" id="GO:0005524">
    <property type="term" value="F:ATP binding"/>
    <property type="evidence" value="ECO:0007669"/>
    <property type="project" value="UniProtKB-UniRule"/>
</dbReference>
<evidence type="ECO:0000256" key="3">
    <source>
        <dbReference type="ARBA" id="ARBA00005712"/>
    </source>
</evidence>
<evidence type="ECO:0000313" key="11">
    <source>
        <dbReference type="EMBL" id="QJW93062.1"/>
    </source>
</evidence>
<dbReference type="CDD" id="cd12152">
    <property type="entry name" value="F1-ATPase_delta"/>
    <property type="match status" value="1"/>
</dbReference>
<dbReference type="Pfam" id="PF02823">
    <property type="entry name" value="ATP-synt_DE_N"/>
    <property type="match status" value="1"/>
</dbReference>
<keyword evidence="7 9" id="KW-0139">CF(1)</keyword>
<dbReference type="GO" id="GO:0045259">
    <property type="term" value="C:proton-transporting ATP synthase complex"/>
    <property type="evidence" value="ECO:0007669"/>
    <property type="project" value="UniProtKB-KW"/>
</dbReference>
<keyword evidence="5 9" id="KW-0406">Ion transport</keyword>
<dbReference type="PANTHER" id="PTHR13822">
    <property type="entry name" value="ATP SYNTHASE DELTA/EPSILON CHAIN"/>
    <property type="match status" value="1"/>
</dbReference>
<evidence type="ECO:0000259" key="10">
    <source>
        <dbReference type="Pfam" id="PF02823"/>
    </source>
</evidence>
<evidence type="ECO:0000313" key="12">
    <source>
        <dbReference type="Proteomes" id="UP000503447"/>
    </source>
</evidence>
<evidence type="ECO:0000256" key="7">
    <source>
        <dbReference type="ARBA" id="ARBA00023196"/>
    </source>
</evidence>
<dbReference type="PANTHER" id="PTHR13822:SF10">
    <property type="entry name" value="ATP SYNTHASE EPSILON CHAIN, CHLOROPLASTIC"/>
    <property type="match status" value="1"/>
</dbReference>
<gene>
    <name evidence="9" type="primary">atpC</name>
    <name evidence="11" type="ORF">FTUN_0564</name>
</gene>
<dbReference type="SUPFAM" id="SSF51344">
    <property type="entry name" value="Epsilon subunit of F1F0-ATP synthase N-terminal domain"/>
    <property type="match status" value="1"/>
</dbReference>
<dbReference type="Proteomes" id="UP000503447">
    <property type="component" value="Chromosome"/>
</dbReference>
<keyword evidence="9" id="KW-1003">Cell membrane</keyword>
<accession>A0A6M5YJC1</accession>
<comment type="function">
    <text evidence="1 9">Produces ATP from ADP in the presence of a proton gradient across the membrane.</text>
</comment>
<dbReference type="AlphaFoldDB" id="A0A6M5YJC1"/>
<protein>
    <recommendedName>
        <fullName evidence="9">ATP synthase epsilon chain</fullName>
    </recommendedName>
    <alternativeName>
        <fullName evidence="9">ATP synthase F1 sector epsilon subunit</fullName>
    </alternativeName>
    <alternativeName>
        <fullName evidence="9">F-ATPase epsilon subunit</fullName>
    </alternativeName>
</protein>
<keyword evidence="8 9" id="KW-0066">ATP synthesis</keyword>
<dbReference type="GO" id="GO:0046933">
    <property type="term" value="F:proton-transporting ATP synthase activity, rotational mechanism"/>
    <property type="evidence" value="ECO:0007669"/>
    <property type="project" value="UniProtKB-UniRule"/>
</dbReference>
<dbReference type="GO" id="GO:0005886">
    <property type="term" value="C:plasma membrane"/>
    <property type="evidence" value="ECO:0007669"/>
    <property type="project" value="UniProtKB-SubCell"/>
</dbReference>
<evidence type="ECO:0000256" key="6">
    <source>
        <dbReference type="ARBA" id="ARBA00023136"/>
    </source>
</evidence>
<dbReference type="Gene3D" id="2.60.15.10">
    <property type="entry name" value="F0F1 ATP synthase delta/epsilon subunit, N-terminal"/>
    <property type="match status" value="1"/>
</dbReference>
<dbReference type="HAMAP" id="MF_00530">
    <property type="entry name" value="ATP_synth_epsil_bac"/>
    <property type="match status" value="1"/>
</dbReference>
<dbReference type="EMBL" id="CP053452">
    <property type="protein sequence ID" value="QJW93062.1"/>
    <property type="molecule type" value="Genomic_DNA"/>
</dbReference>
<keyword evidence="9" id="KW-0375">Hydrogen ion transport</keyword>
<evidence type="ECO:0000256" key="8">
    <source>
        <dbReference type="ARBA" id="ARBA00023310"/>
    </source>
</evidence>
<sequence length="147" mass="15442">MEHTGTADTGDLPKGRVRCVVVTPEKAVMDEIADLVILPMFDGELGVMPGRAPLIGRLGAGELRLTETGAVKRWFVEAGFVQVRANVVTVLTANAKPAETVTNEMATTAASQAAAMPATNPVERANKTRASDRAAGLLKVATKNRSS</sequence>
<dbReference type="GO" id="GO:0012505">
    <property type="term" value="C:endomembrane system"/>
    <property type="evidence" value="ECO:0007669"/>
    <property type="project" value="UniProtKB-SubCell"/>
</dbReference>
<keyword evidence="4 9" id="KW-0813">Transport</keyword>
<keyword evidence="6 9" id="KW-0472">Membrane</keyword>
<dbReference type="InterPro" id="IPR020546">
    <property type="entry name" value="ATP_synth_F1_dsu/esu_N"/>
</dbReference>
<keyword evidence="12" id="KW-1185">Reference proteome</keyword>
<dbReference type="InterPro" id="IPR036771">
    <property type="entry name" value="ATPsynth_dsu/esu_N"/>
</dbReference>
<evidence type="ECO:0000256" key="5">
    <source>
        <dbReference type="ARBA" id="ARBA00023065"/>
    </source>
</evidence>
<name>A0A6M5YJC1_9BACT</name>
<evidence type="ECO:0000256" key="1">
    <source>
        <dbReference type="ARBA" id="ARBA00003543"/>
    </source>
</evidence>
<dbReference type="KEGG" id="ftj:FTUN_0564"/>
<reference evidence="12" key="1">
    <citation type="submission" date="2020-05" db="EMBL/GenBank/DDBJ databases">
        <title>Frigoriglobus tundricola gen. nov., sp. nov., a psychrotolerant cellulolytic planctomycete of the family Gemmataceae with two divergent copies of 16S rRNA gene.</title>
        <authorList>
            <person name="Kulichevskaya I.S."/>
            <person name="Ivanova A.A."/>
            <person name="Naumoff D.G."/>
            <person name="Beletsky A.V."/>
            <person name="Rijpstra W.I.C."/>
            <person name="Sinninghe Damste J.S."/>
            <person name="Mardanov A.V."/>
            <person name="Ravin N.V."/>
            <person name="Dedysh S.N."/>
        </authorList>
    </citation>
    <scope>NUCLEOTIDE SEQUENCE [LARGE SCALE GENOMIC DNA]</scope>
    <source>
        <strain evidence="12">PL17</strain>
    </source>
</reference>
<feature type="domain" description="ATP synthase F1 complex delta/epsilon subunit N-terminal" evidence="10">
    <location>
        <begin position="18"/>
        <end position="95"/>
    </location>
</feature>
<comment type="similarity">
    <text evidence="3 9">Belongs to the ATPase epsilon chain family.</text>
</comment>
<evidence type="ECO:0000256" key="2">
    <source>
        <dbReference type="ARBA" id="ARBA00004184"/>
    </source>
</evidence>
<evidence type="ECO:0000256" key="9">
    <source>
        <dbReference type="HAMAP-Rule" id="MF_00530"/>
    </source>
</evidence>